<evidence type="ECO:0000313" key="9">
    <source>
        <dbReference type="EMBL" id="TYP91117.1"/>
    </source>
</evidence>
<dbReference type="Pfam" id="PF08340">
    <property type="entry name" value="YicC-like_C"/>
    <property type="match status" value="1"/>
</dbReference>
<dbReference type="PANTHER" id="PTHR30636">
    <property type="entry name" value="UPF0701 PROTEIN YICC"/>
    <property type="match status" value="1"/>
</dbReference>
<comment type="cofactor">
    <cofactor evidence="1">
        <name>a divalent metal cation</name>
        <dbReference type="ChEBI" id="CHEBI:60240"/>
    </cofactor>
</comment>
<reference evidence="9 11" key="3">
    <citation type="submission" date="2019-07" db="EMBL/GenBank/DDBJ databases">
        <title>Active sludge and wastewater microbial communities from Klosterneuburg, Austria.</title>
        <authorList>
            <person name="Wagner M."/>
        </authorList>
    </citation>
    <scope>NUCLEOTIDE SEQUENCE [LARGE SCALE GENOMIC DNA]</scope>
    <source>
        <strain evidence="9 11">Nm2</strain>
    </source>
</reference>
<evidence type="ECO:0000313" key="8">
    <source>
        <dbReference type="EMBL" id="AKH38196.1"/>
    </source>
</evidence>
<dbReference type="InterPro" id="IPR013527">
    <property type="entry name" value="YicC-like_N"/>
</dbReference>
<reference evidence="8 10" key="2">
    <citation type="journal article" date="2016" name="Genome Announc.">
        <title>Genome Sequence of Nitrosomonas communis Strain Nm2, a Mesophilic Ammonia-Oxidizing Bacterium Isolated from Mediterranean Soil.</title>
        <authorList>
            <person name="Kozlowski J.A."/>
            <person name="Kits K.D."/>
            <person name="Stein L.Y."/>
        </authorList>
    </citation>
    <scope>NUCLEOTIDE SEQUENCE [LARGE SCALE GENOMIC DNA]</scope>
    <source>
        <strain evidence="8 10">Nm2</strain>
    </source>
</reference>
<dbReference type="Pfam" id="PF03755">
    <property type="entry name" value="YicC-like_N"/>
    <property type="match status" value="1"/>
</dbReference>
<feature type="domain" description="Endoribonuclease YicC-like N-terminal" evidence="6">
    <location>
        <begin position="2"/>
        <end position="154"/>
    </location>
</feature>
<gene>
    <name evidence="8" type="ORF">AAW31_10970</name>
    <name evidence="9" type="ORF">BCL69_101122</name>
</gene>
<dbReference type="GO" id="GO:0004521">
    <property type="term" value="F:RNA endonuclease activity"/>
    <property type="evidence" value="ECO:0007669"/>
    <property type="project" value="InterPro"/>
</dbReference>
<dbReference type="PANTHER" id="PTHR30636:SF3">
    <property type="entry name" value="UPF0701 PROTEIN YICC"/>
    <property type="match status" value="1"/>
</dbReference>
<dbReference type="Proteomes" id="UP000324176">
    <property type="component" value="Unassembled WGS sequence"/>
</dbReference>
<dbReference type="AlphaFoldDB" id="A0A0F7KFD6"/>
<comment type="similarity">
    <text evidence="5">Belongs to the YicC/YloC family.</text>
</comment>
<dbReference type="RefSeq" id="WP_046850254.1">
    <property type="nucleotide sequence ID" value="NZ_CP011451.1"/>
</dbReference>
<dbReference type="EMBL" id="VNHT01000011">
    <property type="protein sequence ID" value="TYP91117.1"/>
    <property type="molecule type" value="Genomic_DNA"/>
</dbReference>
<evidence type="ECO:0000313" key="10">
    <source>
        <dbReference type="Proteomes" id="UP000034156"/>
    </source>
</evidence>
<sequence length="288" mass="32905">MIASMTGYAVMSKEIAHGSLTLELRSVNNRYLDIQFRLPDEFRLLEPAMRELLNTQLKRGKIDCRLTFMPYAKVDLPQQLNEPLLSRLIELNNTVKSALSDAKSLTVADILSWPDILKSDMASTPALHEACMELLQATLNEFIATRVREGEKLKNTLLERLRQLRQLTTALSPRIPMLLANFQEKLITRLQEAKIDGNDDRLRQELILFASKIDIDEELSRLQTHLDEVEHALLKGGCVGKRLDFLMQELNREANTLGSKSVDIEVSKISVELKILIEQMREQVQNIE</sequence>
<dbReference type="OrthoDB" id="9771229at2"/>
<dbReference type="EMBL" id="CP011451">
    <property type="protein sequence ID" value="AKH38196.1"/>
    <property type="molecule type" value="Genomic_DNA"/>
</dbReference>
<protein>
    <submittedName>
        <fullName evidence="9">Uncharacterized protein (TIGR00255 family)</fullName>
    </submittedName>
</protein>
<evidence type="ECO:0000256" key="1">
    <source>
        <dbReference type="ARBA" id="ARBA00001968"/>
    </source>
</evidence>
<keyword evidence="2" id="KW-0540">Nuclease</keyword>
<evidence type="ECO:0000313" key="11">
    <source>
        <dbReference type="Proteomes" id="UP000324176"/>
    </source>
</evidence>
<proteinExistence type="inferred from homology"/>
<accession>A0A0F7KFD6</accession>
<dbReference type="PATRIC" id="fig|44574.3.peg.2679"/>
<dbReference type="InterPro" id="IPR013551">
    <property type="entry name" value="YicC-like_C"/>
</dbReference>
<dbReference type="NCBIfam" id="TIGR00255">
    <property type="entry name" value="YicC/YloC family endoribonuclease"/>
    <property type="match status" value="1"/>
</dbReference>
<organism evidence="8 10">
    <name type="scientific">Nitrosomonas communis</name>
    <dbReference type="NCBI Taxonomy" id="44574"/>
    <lineage>
        <taxon>Bacteria</taxon>
        <taxon>Pseudomonadati</taxon>
        <taxon>Pseudomonadota</taxon>
        <taxon>Betaproteobacteria</taxon>
        <taxon>Nitrosomonadales</taxon>
        <taxon>Nitrosomonadaceae</taxon>
        <taxon>Nitrosomonas</taxon>
    </lineage>
</organism>
<evidence type="ECO:0000256" key="5">
    <source>
        <dbReference type="ARBA" id="ARBA00035648"/>
    </source>
</evidence>
<dbReference type="GO" id="GO:0016787">
    <property type="term" value="F:hydrolase activity"/>
    <property type="evidence" value="ECO:0007669"/>
    <property type="project" value="UniProtKB-KW"/>
</dbReference>
<dbReference type="KEGG" id="nco:AAW31_10970"/>
<keyword evidence="4" id="KW-0378">Hydrolase</keyword>
<reference evidence="10" key="1">
    <citation type="submission" date="2015-05" db="EMBL/GenBank/DDBJ databases">
        <title>Draft genome of Nitrosomonas communis strain Nm2.</title>
        <authorList>
            <person name="Kozlowski J.A."/>
            <person name="Kits K.D."/>
            <person name="Stein L.Y."/>
        </authorList>
    </citation>
    <scope>NUCLEOTIDE SEQUENCE [LARGE SCALE GENOMIC DNA]</scope>
    <source>
        <strain evidence="10">Nm2</strain>
    </source>
</reference>
<evidence type="ECO:0000256" key="3">
    <source>
        <dbReference type="ARBA" id="ARBA00022759"/>
    </source>
</evidence>
<keyword evidence="3" id="KW-0255">Endonuclease</keyword>
<dbReference type="Proteomes" id="UP000034156">
    <property type="component" value="Chromosome"/>
</dbReference>
<name>A0A0F7KFD6_9PROT</name>
<keyword evidence="10" id="KW-1185">Reference proteome</keyword>
<feature type="domain" description="Endoribonuclease YicC-like C-terminal" evidence="7">
    <location>
        <begin position="175"/>
        <end position="288"/>
    </location>
</feature>
<evidence type="ECO:0000256" key="4">
    <source>
        <dbReference type="ARBA" id="ARBA00022801"/>
    </source>
</evidence>
<dbReference type="InterPro" id="IPR005229">
    <property type="entry name" value="YicC/YloC-like"/>
</dbReference>
<evidence type="ECO:0000256" key="2">
    <source>
        <dbReference type="ARBA" id="ARBA00022722"/>
    </source>
</evidence>
<evidence type="ECO:0000259" key="6">
    <source>
        <dbReference type="Pfam" id="PF03755"/>
    </source>
</evidence>
<evidence type="ECO:0000259" key="7">
    <source>
        <dbReference type="Pfam" id="PF08340"/>
    </source>
</evidence>